<comment type="caution">
    <text evidence="3">The sequence shown here is derived from an EMBL/GenBank/DDBJ whole genome shotgun (WGS) entry which is preliminary data.</text>
</comment>
<gene>
    <name evidence="3" type="ORF">V5799_010026</name>
</gene>
<dbReference type="GO" id="GO:0005886">
    <property type="term" value="C:plasma membrane"/>
    <property type="evidence" value="ECO:0007669"/>
    <property type="project" value="TreeGrafter"/>
</dbReference>
<dbReference type="Gene3D" id="3.40.390.10">
    <property type="entry name" value="Collagenase (Catalytic Domain)"/>
    <property type="match status" value="1"/>
</dbReference>
<reference evidence="3 4" key="1">
    <citation type="journal article" date="2023" name="Arcadia Sci">
        <title>De novo assembly of a long-read Amblyomma americanum tick genome.</title>
        <authorList>
            <person name="Chou S."/>
            <person name="Poskanzer K.E."/>
            <person name="Rollins M."/>
            <person name="Thuy-Boun P.S."/>
        </authorList>
    </citation>
    <scope>NUCLEOTIDE SEQUENCE [LARGE SCALE GENOMIC DNA]</scope>
    <source>
        <strain evidence="3">F_SG_1</strain>
        <tissue evidence="3">Salivary glands</tissue>
    </source>
</reference>
<dbReference type="InterPro" id="IPR018497">
    <property type="entry name" value="Peptidase_M13_C"/>
</dbReference>
<comment type="similarity">
    <text evidence="1">Belongs to the peptidase M13 family.</text>
</comment>
<organism evidence="3 4">
    <name type="scientific">Amblyomma americanum</name>
    <name type="common">Lone star tick</name>
    <dbReference type="NCBI Taxonomy" id="6943"/>
    <lineage>
        <taxon>Eukaryota</taxon>
        <taxon>Metazoa</taxon>
        <taxon>Ecdysozoa</taxon>
        <taxon>Arthropoda</taxon>
        <taxon>Chelicerata</taxon>
        <taxon>Arachnida</taxon>
        <taxon>Acari</taxon>
        <taxon>Parasitiformes</taxon>
        <taxon>Ixodida</taxon>
        <taxon>Ixodoidea</taxon>
        <taxon>Ixodidae</taxon>
        <taxon>Amblyomminae</taxon>
        <taxon>Amblyomma</taxon>
    </lineage>
</organism>
<feature type="domain" description="Peptidase M13 C-terminal" evidence="2">
    <location>
        <begin position="4"/>
        <end position="79"/>
    </location>
</feature>
<dbReference type="PANTHER" id="PTHR11733:SF167">
    <property type="entry name" value="FI17812P1-RELATED"/>
    <property type="match status" value="1"/>
</dbReference>
<proteinExistence type="inferred from homology"/>
<dbReference type="GO" id="GO:0016485">
    <property type="term" value="P:protein processing"/>
    <property type="evidence" value="ECO:0007669"/>
    <property type="project" value="TreeGrafter"/>
</dbReference>
<accession>A0AAQ4FAB5</accession>
<dbReference type="PROSITE" id="PS51885">
    <property type="entry name" value="NEPRILYSIN"/>
    <property type="match status" value="1"/>
</dbReference>
<dbReference type="InterPro" id="IPR000718">
    <property type="entry name" value="Peptidase_M13"/>
</dbReference>
<protein>
    <recommendedName>
        <fullName evidence="2">Peptidase M13 C-terminal domain-containing protein</fullName>
    </recommendedName>
</protein>
<evidence type="ECO:0000256" key="1">
    <source>
        <dbReference type="ARBA" id="ARBA00007357"/>
    </source>
</evidence>
<dbReference type="InterPro" id="IPR024079">
    <property type="entry name" value="MetalloPept_cat_dom_sf"/>
</dbReference>
<dbReference type="PANTHER" id="PTHR11733">
    <property type="entry name" value="ZINC METALLOPROTEASE FAMILY M13 NEPRILYSIN-RELATED"/>
    <property type="match status" value="1"/>
</dbReference>
<name>A0AAQ4FAB5_AMBAM</name>
<dbReference type="GO" id="GO:0004222">
    <property type="term" value="F:metalloendopeptidase activity"/>
    <property type="evidence" value="ECO:0007669"/>
    <property type="project" value="InterPro"/>
</dbReference>
<dbReference type="SUPFAM" id="SSF55486">
    <property type="entry name" value="Metalloproteases ('zincins'), catalytic domain"/>
    <property type="match status" value="1"/>
</dbReference>
<dbReference type="EMBL" id="JARKHS020005371">
    <property type="protein sequence ID" value="KAK8783605.1"/>
    <property type="molecule type" value="Genomic_DNA"/>
</dbReference>
<keyword evidence="4" id="KW-1185">Reference proteome</keyword>
<evidence type="ECO:0000313" key="4">
    <source>
        <dbReference type="Proteomes" id="UP001321473"/>
    </source>
</evidence>
<evidence type="ECO:0000313" key="3">
    <source>
        <dbReference type="EMBL" id="KAK8783605.1"/>
    </source>
</evidence>
<dbReference type="AlphaFoldDB" id="A0AAQ4FAB5"/>
<dbReference type="Proteomes" id="UP001321473">
    <property type="component" value="Unassembled WGS sequence"/>
</dbReference>
<dbReference type="Pfam" id="PF01431">
    <property type="entry name" value="Peptidase_M13"/>
    <property type="match status" value="1"/>
</dbReference>
<sequence length="80" mass="9090">MELLPGLESYTSEQLHFISAAQPWCKVYNPSKRKSLMEEDVHSISDYRVNVAFGNTPEFAAAFKCAPNSKMNFATKCKVW</sequence>
<evidence type="ECO:0000259" key="2">
    <source>
        <dbReference type="Pfam" id="PF01431"/>
    </source>
</evidence>